<dbReference type="PANTHER" id="PTHR12315">
    <property type="entry name" value="BICOID-INTERACTING PROTEIN RELATED"/>
    <property type="match status" value="1"/>
</dbReference>
<dbReference type="GO" id="GO:0032259">
    <property type="term" value="P:methylation"/>
    <property type="evidence" value="ECO:0007669"/>
    <property type="project" value="UniProtKB-KW"/>
</dbReference>
<dbReference type="GO" id="GO:0008171">
    <property type="term" value="F:O-methyltransferase activity"/>
    <property type="evidence" value="ECO:0007669"/>
    <property type="project" value="UniProtKB-UniRule"/>
</dbReference>
<evidence type="ECO:0000256" key="1">
    <source>
        <dbReference type="ARBA" id="ARBA00008361"/>
    </source>
</evidence>
<evidence type="ECO:0000256" key="4">
    <source>
        <dbReference type="ARBA" id="ARBA00022691"/>
    </source>
</evidence>
<keyword evidence="8" id="KW-1185">Reference proteome</keyword>
<dbReference type="Gene3D" id="3.40.50.150">
    <property type="entry name" value="Vaccinia Virus protein VP39"/>
    <property type="match status" value="1"/>
</dbReference>
<dbReference type="EC" id="2.1.1.-" evidence="5"/>
<dbReference type="FunCoup" id="A0A1S4FDV4">
    <property type="interactions" value="619"/>
</dbReference>
<dbReference type="GO" id="GO:0040031">
    <property type="term" value="P:snRNA modification"/>
    <property type="evidence" value="ECO:0007669"/>
    <property type="project" value="TreeGrafter"/>
</dbReference>
<dbReference type="AlphaFoldDB" id="A0A1S4FDV4"/>
<evidence type="ECO:0000313" key="8">
    <source>
        <dbReference type="Proteomes" id="UP000008820"/>
    </source>
</evidence>
<dbReference type="EnsemblMetazoa" id="AAEL006515-RA">
    <property type="protein sequence ID" value="AAEL006515-PA"/>
    <property type="gene ID" value="AAEL006515"/>
</dbReference>
<gene>
    <name evidence="7" type="primary">5568092</name>
</gene>
<dbReference type="Pfam" id="PF13679">
    <property type="entry name" value="Methyltransf_32"/>
    <property type="match status" value="1"/>
</dbReference>
<evidence type="ECO:0000256" key="3">
    <source>
        <dbReference type="ARBA" id="ARBA00022679"/>
    </source>
</evidence>
<dbReference type="OrthoDB" id="273070at2759"/>
<dbReference type="InterPro" id="IPR024160">
    <property type="entry name" value="BIN3_SAM-bd_dom"/>
</dbReference>
<dbReference type="GO" id="GO:0008173">
    <property type="term" value="F:RNA methyltransferase activity"/>
    <property type="evidence" value="ECO:0007669"/>
    <property type="project" value="UniProtKB-UniRule"/>
</dbReference>
<dbReference type="PANTHER" id="PTHR12315:SF0">
    <property type="entry name" value="7SK SNRNA METHYLPHOSPHATE CAPPING ENZYME"/>
    <property type="match status" value="1"/>
</dbReference>
<dbReference type="InterPro" id="IPR025714">
    <property type="entry name" value="Methyltranfer_dom"/>
</dbReference>
<organism evidence="7 8">
    <name type="scientific">Aedes aegypti</name>
    <name type="common">Yellowfever mosquito</name>
    <name type="synonym">Culex aegypti</name>
    <dbReference type="NCBI Taxonomy" id="7159"/>
    <lineage>
        <taxon>Eukaryota</taxon>
        <taxon>Metazoa</taxon>
        <taxon>Ecdysozoa</taxon>
        <taxon>Arthropoda</taxon>
        <taxon>Hexapoda</taxon>
        <taxon>Insecta</taxon>
        <taxon>Pterygota</taxon>
        <taxon>Neoptera</taxon>
        <taxon>Endopterygota</taxon>
        <taxon>Diptera</taxon>
        <taxon>Nematocera</taxon>
        <taxon>Culicoidea</taxon>
        <taxon>Culicidae</taxon>
        <taxon>Culicinae</taxon>
        <taxon>Aedini</taxon>
        <taxon>Aedes</taxon>
        <taxon>Stegomyia</taxon>
    </lineage>
</organism>
<dbReference type="GO" id="GO:0017069">
    <property type="term" value="F:snRNA binding"/>
    <property type="evidence" value="ECO:0007669"/>
    <property type="project" value="TreeGrafter"/>
</dbReference>
<dbReference type="Pfam" id="PF06859">
    <property type="entry name" value="Bin3"/>
    <property type="match status" value="1"/>
</dbReference>
<accession>A0A1S4FDV4</accession>
<dbReference type="VEuPathDB" id="VectorBase:AAEL006515"/>
<dbReference type="PROSITE" id="PS51515">
    <property type="entry name" value="BIN3_SAM"/>
    <property type="match status" value="1"/>
</dbReference>
<dbReference type="InParanoid" id="A0A1S4FDV4"/>
<evidence type="ECO:0000256" key="2">
    <source>
        <dbReference type="ARBA" id="ARBA00022603"/>
    </source>
</evidence>
<dbReference type="SUPFAM" id="SSF53335">
    <property type="entry name" value="S-adenosyl-L-methionine-dependent methyltransferases"/>
    <property type="match status" value="1"/>
</dbReference>
<dbReference type="InterPro" id="IPR029063">
    <property type="entry name" value="SAM-dependent_MTases_sf"/>
</dbReference>
<keyword evidence="2 5" id="KW-0489">Methyltransferase</keyword>
<protein>
    <recommendedName>
        <fullName evidence="5">RNA methyltransferase</fullName>
        <ecNumber evidence="5">2.1.1.-</ecNumber>
    </recommendedName>
</protein>
<keyword evidence="4 5" id="KW-0949">S-adenosyl-L-methionine</keyword>
<evidence type="ECO:0000256" key="6">
    <source>
        <dbReference type="SAM" id="MobiDB-lite"/>
    </source>
</evidence>
<keyword evidence="3 5" id="KW-0808">Transferase</keyword>
<evidence type="ECO:0000256" key="5">
    <source>
        <dbReference type="RuleBase" id="RU367087"/>
    </source>
</evidence>
<evidence type="ECO:0000313" key="7">
    <source>
        <dbReference type="EnsemblMetazoa" id="AAEL006515-PA"/>
    </source>
</evidence>
<name>A0A1S4FDV4_AEDAE</name>
<feature type="region of interest" description="Disordered" evidence="6">
    <location>
        <begin position="37"/>
        <end position="58"/>
    </location>
</feature>
<dbReference type="CDD" id="cd02440">
    <property type="entry name" value="AdoMet_MTases"/>
    <property type="match status" value="1"/>
</dbReference>
<reference evidence="7" key="2">
    <citation type="submission" date="2020-05" db="UniProtKB">
        <authorList>
            <consortium name="EnsemblMetazoa"/>
        </authorList>
    </citation>
    <scope>IDENTIFICATION</scope>
    <source>
        <strain evidence="7">LVP_AGWG</strain>
    </source>
</reference>
<dbReference type="Proteomes" id="UP000008820">
    <property type="component" value="Chromosome 2"/>
</dbReference>
<dbReference type="InterPro" id="IPR039772">
    <property type="entry name" value="Bin3-like"/>
</dbReference>
<proteinExistence type="inferred from homology"/>
<sequence length="294" mass="34710">MDCHWRFVEDRLFHIYQCFYQQLLFIYNMSDQTRKRKSESVDETPLKSNTSSETDGVRHGSYHQYYEFRSEDSRPKYIEKCLPELLKLIDKHQEGKDIYLLDVGCNSGKLTRELFEKLKNVCPEQQIQVLGVDIDQELVEKATADHGSQFLEFAHADISEVSSSKETNQIERYMLKKDIKRFDFLCCFSVLMYIHLNHGDDGLMRVLDYVCSHTELLVLELQGWKKYRDHARRMRKLGAGEYDHYSQLTWKGSNGFLEEQISDYVVSRGFTVISNTEEKNEFNRDVVIYARNKS</sequence>
<reference evidence="7 8" key="1">
    <citation type="submission" date="2017-06" db="EMBL/GenBank/DDBJ databases">
        <title>Aedes aegypti genome working group (AGWG) sequencing and assembly.</title>
        <authorList>
            <consortium name="Aedes aegypti Genome Working Group (AGWG)"/>
            <person name="Matthews B.J."/>
        </authorList>
    </citation>
    <scope>NUCLEOTIDE SEQUENCE [LARGE SCALE GENOMIC DNA]</scope>
    <source>
        <strain evidence="7 8">LVP_AGWG</strain>
    </source>
</reference>
<comment type="similarity">
    <text evidence="1 5">Belongs to the methyltransferase superfamily.</text>
</comment>
<dbReference type="InterPro" id="IPR010675">
    <property type="entry name" value="Bin3_C"/>
</dbReference>